<dbReference type="AlphaFoldDB" id="A0A913YJC9"/>
<name>A0A913YJC9_EXADI</name>
<dbReference type="RefSeq" id="XP_028515133.1">
    <property type="nucleotide sequence ID" value="XM_028659332.1"/>
</dbReference>
<protein>
    <recommendedName>
        <fullName evidence="4">ShKT domain-containing protein</fullName>
    </recommendedName>
</protein>
<evidence type="ECO:0008006" key="4">
    <source>
        <dbReference type="Google" id="ProtNLM"/>
    </source>
</evidence>
<organism evidence="2 3">
    <name type="scientific">Exaiptasia diaphana</name>
    <name type="common">Tropical sea anemone</name>
    <name type="synonym">Aiptasia pulchella</name>
    <dbReference type="NCBI Taxonomy" id="2652724"/>
    <lineage>
        <taxon>Eukaryota</taxon>
        <taxon>Metazoa</taxon>
        <taxon>Cnidaria</taxon>
        <taxon>Anthozoa</taxon>
        <taxon>Hexacorallia</taxon>
        <taxon>Actiniaria</taxon>
        <taxon>Aiptasiidae</taxon>
        <taxon>Exaiptasia</taxon>
    </lineage>
</organism>
<evidence type="ECO:0000313" key="3">
    <source>
        <dbReference type="Proteomes" id="UP000887567"/>
    </source>
</evidence>
<dbReference type="Proteomes" id="UP000887567">
    <property type="component" value="Unplaced"/>
</dbReference>
<dbReference type="EnsemblMetazoa" id="XM_028659332.1">
    <property type="protein sequence ID" value="XP_028515133.1"/>
    <property type="gene ID" value="LOC110239819"/>
</dbReference>
<feature type="signal peptide" evidence="1">
    <location>
        <begin position="1"/>
        <end position="24"/>
    </location>
</feature>
<evidence type="ECO:0000313" key="2">
    <source>
        <dbReference type="EnsemblMetazoa" id="XP_028515133.1"/>
    </source>
</evidence>
<dbReference type="GeneID" id="110239819"/>
<accession>A0A913YJC9</accession>
<keyword evidence="1" id="KW-0732">Signal</keyword>
<keyword evidence="3" id="KW-1185">Reference proteome</keyword>
<reference evidence="2" key="1">
    <citation type="submission" date="2022-11" db="UniProtKB">
        <authorList>
            <consortium name="EnsemblMetazoa"/>
        </authorList>
    </citation>
    <scope>IDENTIFICATION</scope>
</reference>
<feature type="chain" id="PRO_5036873612" description="ShKT domain-containing protein" evidence="1">
    <location>
        <begin position="25"/>
        <end position="133"/>
    </location>
</feature>
<proteinExistence type="predicted"/>
<evidence type="ECO:0000256" key="1">
    <source>
        <dbReference type="SAM" id="SignalP"/>
    </source>
</evidence>
<sequence>MKFHQFFWFFLVIAVCLRIQATTAEECVDLLPNRCEIKYCSYPAGVTQCQKTCNICTPVTPTNSTFNNGSTTTAKLTTTITNTATINSTISTSSVRNSTLSTNSGSHSSKRSVLFVPVMLLWLLYRHLTELGS</sequence>